<dbReference type="InterPro" id="IPR004360">
    <property type="entry name" value="Glyas_Fos-R_dOase_dom"/>
</dbReference>
<dbReference type="PANTHER" id="PTHR34109:SF1">
    <property type="entry name" value="VOC DOMAIN-CONTAINING PROTEIN"/>
    <property type="match status" value="1"/>
</dbReference>
<comment type="caution">
    <text evidence="2">The sequence shown here is derived from an EMBL/GenBank/DDBJ whole genome shotgun (WGS) entry which is preliminary data.</text>
</comment>
<dbReference type="InterPro" id="IPR037523">
    <property type="entry name" value="VOC_core"/>
</dbReference>
<dbReference type="PANTHER" id="PTHR34109">
    <property type="entry name" value="BNAUNNG04460D PROTEIN-RELATED"/>
    <property type="match status" value="1"/>
</dbReference>
<reference evidence="2 3" key="1">
    <citation type="submission" date="2023-07" db="EMBL/GenBank/DDBJ databases">
        <title>Genomic Encyclopedia of Type Strains, Phase IV (KMG-IV): sequencing the most valuable type-strain genomes for metagenomic binning, comparative biology and taxonomic classification.</title>
        <authorList>
            <person name="Goeker M."/>
        </authorList>
    </citation>
    <scope>NUCLEOTIDE SEQUENCE [LARGE SCALE GENOMIC DNA]</scope>
    <source>
        <strain evidence="2 3">B1-1</strain>
    </source>
</reference>
<dbReference type="Gene3D" id="3.30.720.110">
    <property type="match status" value="1"/>
</dbReference>
<dbReference type="RefSeq" id="WP_266281154.1">
    <property type="nucleotide sequence ID" value="NZ_JAPKNF010000001.1"/>
</dbReference>
<sequence length="136" mass="15153">MSETAVHQQANNTITGVVPYLSVDGAVAAAELYKRAFGAEELARQPLDEKGRTMHIHLRIHGGSVMLCDFYPEYGHEKQAAQGYTLHLQVADPDMWWRRAEGAGLTVVNPLQTMFWGDRYGQLRDSFGVMWSIGGT</sequence>
<dbReference type="PROSITE" id="PS51819">
    <property type="entry name" value="VOC"/>
    <property type="match status" value="1"/>
</dbReference>
<dbReference type="EMBL" id="JAUSWJ010000001">
    <property type="protein sequence ID" value="MDQ0515309.1"/>
    <property type="molecule type" value="Genomic_DNA"/>
</dbReference>
<dbReference type="InterPro" id="IPR029068">
    <property type="entry name" value="Glyas_Bleomycin-R_OHBP_Dase"/>
</dbReference>
<gene>
    <name evidence="2" type="ORF">QO015_000922</name>
</gene>
<evidence type="ECO:0000259" key="1">
    <source>
        <dbReference type="PROSITE" id="PS51819"/>
    </source>
</evidence>
<accession>A0ABU0M2Y4</accession>
<dbReference type="SUPFAM" id="SSF54593">
    <property type="entry name" value="Glyoxalase/Bleomycin resistance protein/Dihydroxybiphenyl dioxygenase"/>
    <property type="match status" value="1"/>
</dbReference>
<feature type="domain" description="VOC" evidence="1">
    <location>
        <begin position="13"/>
        <end position="136"/>
    </location>
</feature>
<dbReference type="Gene3D" id="3.30.720.120">
    <property type="match status" value="1"/>
</dbReference>
<evidence type="ECO:0000313" key="3">
    <source>
        <dbReference type="Proteomes" id="UP001223743"/>
    </source>
</evidence>
<organism evidence="2 3">
    <name type="scientific">Kaistia geumhonensis</name>
    <dbReference type="NCBI Taxonomy" id="410839"/>
    <lineage>
        <taxon>Bacteria</taxon>
        <taxon>Pseudomonadati</taxon>
        <taxon>Pseudomonadota</taxon>
        <taxon>Alphaproteobacteria</taxon>
        <taxon>Hyphomicrobiales</taxon>
        <taxon>Kaistiaceae</taxon>
        <taxon>Kaistia</taxon>
    </lineage>
</organism>
<name>A0ABU0M2Y4_9HYPH</name>
<keyword evidence="3" id="KW-1185">Reference proteome</keyword>
<dbReference type="CDD" id="cd07246">
    <property type="entry name" value="VOC_like"/>
    <property type="match status" value="1"/>
</dbReference>
<protein>
    <submittedName>
        <fullName evidence="2">Glyoxalase superfamily protein PhnB</fullName>
    </submittedName>
</protein>
<proteinExistence type="predicted"/>
<dbReference type="Proteomes" id="UP001223743">
    <property type="component" value="Unassembled WGS sequence"/>
</dbReference>
<dbReference type="Pfam" id="PF00903">
    <property type="entry name" value="Glyoxalase"/>
    <property type="match status" value="1"/>
</dbReference>
<evidence type="ECO:0000313" key="2">
    <source>
        <dbReference type="EMBL" id="MDQ0515309.1"/>
    </source>
</evidence>